<sequence>MGWSLAGSAGFHGLNTGTPDGGAFGFLLKHLLAAESLGNGFIFDSPMTAFLSLSHKPSHCCLRRSASHS</sequence>
<gene>
    <name evidence="1" type="ORF">C5Y98_29630</name>
</gene>
<name>A0A2S8F320_9BACT</name>
<reference evidence="1 2" key="1">
    <citation type="submission" date="2018-02" db="EMBL/GenBank/DDBJ databases">
        <title>Comparative genomes isolates from brazilian mangrove.</title>
        <authorList>
            <person name="Araujo J.E."/>
            <person name="Taketani R.G."/>
            <person name="Silva M.C.P."/>
            <person name="Loureco M.V."/>
            <person name="Andreote F.D."/>
        </authorList>
    </citation>
    <scope>NUCLEOTIDE SEQUENCE [LARGE SCALE GENOMIC DNA]</scope>
    <source>
        <strain evidence="1 2">NAP PRIS-MGV</strain>
    </source>
</reference>
<evidence type="ECO:0000313" key="2">
    <source>
        <dbReference type="Proteomes" id="UP000239388"/>
    </source>
</evidence>
<comment type="caution">
    <text evidence="1">The sequence shown here is derived from an EMBL/GenBank/DDBJ whole genome shotgun (WGS) entry which is preliminary data.</text>
</comment>
<dbReference type="AlphaFoldDB" id="A0A2S8F320"/>
<dbReference type="EMBL" id="PUIB01000030">
    <property type="protein sequence ID" value="PQO26551.1"/>
    <property type="molecule type" value="Genomic_DNA"/>
</dbReference>
<accession>A0A2S8F320</accession>
<proteinExistence type="predicted"/>
<organism evidence="1 2">
    <name type="scientific">Blastopirellula marina</name>
    <dbReference type="NCBI Taxonomy" id="124"/>
    <lineage>
        <taxon>Bacteria</taxon>
        <taxon>Pseudomonadati</taxon>
        <taxon>Planctomycetota</taxon>
        <taxon>Planctomycetia</taxon>
        <taxon>Pirellulales</taxon>
        <taxon>Pirellulaceae</taxon>
        <taxon>Blastopirellula</taxon>
    </lineage>
</organism>
<evidence type="ECO:0000313" key="1">
    <source>
        <dbReference type="EMBL" id="PQO26551.1"/>
    </source>
</evidence>
<dbReference type="RefSeq" id="WP_105360035.1">
    <property type="nucleotide sequence ID" value="NZ_PUIB01000030.1"/>
</dbReference>
<protein>
    <submittedName>
        <fullName evidence="1">Uncharacterized protein</fullName>
    </submittedName>
</protein>
<dbReference type="Proteomes" id="UP000239388">
    <property type="component" value="Unassembled WGS sequence"/>
</dbReference>